<evidence type="ECO:0000256" key="1">
    <source>
        <dbReference type="SAM" id="Phobius"/>
    </source>
</evidence>
<proteinExistence type="predicted"/>
<sequence>MRKKNIIKKVSPIGILIRLISFVFFVYSIYEFDNNKLFESIYFIYIMIYTIWITYIMLRMVRNCFKLNSKARFKVIIVIFFIISLILLVNGIFNYVFSINNSIKNDIYSLFLVLFNASILSIEYSYFILSYKDINKNINNKN</sequence>
<dbReference type="EMBL" id="QXXA01000004">
    <property type="protein sequence ID" value="NBI05688.1"/>
    <property type="molecule type" value="Genomic_DNA"/>
</dbReference>
<keyword evidence="1" id="KW-1133">Transmembrane helix</keyword>
<keyword evidence="1" id="KW-0472">Membrane</keyword>
<reference evidence="2 3" key="1">
    <citation type="submission" date="2018-08" db="EMBL/GenBank/DDBJ databases">
        <title>Murine metabolic-syndrome-specific gut microbial biobank.</title>
        <authorList>
            <person name="Liu C."/>
        </authorList>
    </citation>
    <scope>NUCLEOTIDE SEQUENCE [LARGE SCALE GENOMIC DNA]</scope>
    <source>
        <strain evidence="2 3">583</strain>
    </source>
</reference>
<feature type="transmembrane region" description="Helical" evidence="1">
    <location>
        <begin position="107"/>
        <end position="129"/>
    </location>
</feature>
<dbReference type="Proteomes" id="UP000467132">
    <property type="component" value="Unassembled WGS sequence"/>
</dbReference>
<evidence type="ECO:0000313" key="3">
    <source>
        <dbReference type="Proteomes" id="UP000467132"/>
    </source>
</evidence>
<gene>
    <name evidence="2" type="ORF">D3Z33_02315</name>
</gene>
<name>A0A845QX06_9CLOT</name>
<feature type="transmembrane region" description="Helical" evidence="1">
    <location>
        <begin position="12"/>
        <end position="30"/>
    </location>
</feature>
<protein>
    <submittedName>
        <fullName evidence="2">Uncharacterized protein</fullName>
    </submittedName>
</protein>
<evidence type="ECO:0000313" key="2">
    <source>
        <dbReference type="EMBL" id="NBI05688.1"/>
    </source>
</evidence>
<dbReference type="RefSeq" id="WP_160196186.1">
    <property type="nucleotide sequence ID" value="NZ_QXXA01000004.1"/>
</dbReference>
<accession>A0A845QX06</accession>
<feature type="transmembrane region" description="Helical" evidence="1">
    <location>
        <begin position="42"/>
        <end position="61"/>
    </location>
</feature>
<feature type="transmembrane region" description="Helical" evidence="1">
    <location>
        <begin position="73"/>
        <end position="95"/>
    </location>
</feature>
<dbReference type="AlphaFoldDB" id="A0A845QX06"/>
<keyword evidence="3" id="KW-1185">Reference proteome</keyword>
<keyword evidence="1" id="KW-0812">Transmembrane</keyword>
<comment type="caution">
    <text evidence="2">The sequence shown here is derived from an EMBL/GenBank/DDBJ whole genome shotgun (WGS) entry which is preliminary data.</text>
</comment>
<organism evidence="2 3">
    <name type="scientific">Senegalia massiliensis</name>
    <dbReference type="NCBI Taxonomy" id="1720316"/>
    <lineage>
        <taxon>Bacteria</taxon>
        <taxon>Bacillati</taxon>
        <taxon>Bacillota</taxon>
        <taxon>Clostridia</taxon>
        <taxon>Eubacteriales</taxon>
        <taxon>Clostridiaceae</taxon>
        <taxon>Senegalia</taxon>
    </lineage>
</organism>